<evidence type="ECO:0000313" key="2">
    <source>
        <dbReference type="Proteomes" id="UP001303222"/>
    </source>
</evidence>
<dbReference type="PANTHER" id="PTHR46082">
    <property type="entry name" value="ATP/GTP-BINDING PROTEIN-RELATED"/>
    <property type="match status" value="1"/>
</dbReference>
<dbReference type="AlphaFoldDB" id="A0AAN6NJ29"/>
<dbReference type="PANTHER" id="PTHR46082:SF6">
    <property type="entry name" value="AAA+ ATPASE DOMAIN-CONTAINING PROTEIN-RELATED"/>
    <property type="match status" value="1"/>
</dbReference>
<dbReference type="SUPFAM" id="SSF53167">
    <property type="entry name" value="Purine and uridine phosphorylases"/>
    <property type="match status" value="1"/>
</dbReference>
<comment type="caution">
    <text evidence="1">The sequence shown here is derived from an EMBL/GenBank/DDBJ whole genome shotgun (WGS) entry which is preliminary data.</text>
</comment>
<dbReference type="InterPro" id="IPR053137">
    <property type="entry name" value="NLR-like"/>
</dbReference>
<keyword evidence="2" id="KW-1185">Reference proteome</keyword>
<reference evidence="1" key="1">
    <citation type="journal article" date="2023" name="Mol. Phylogenet. Evol.">
        <title>Genome-scale phylogeny and comparative genomics of the fungal order Sordariales.</title>
        <authorList>
            <person name="Hensen N."/>
            <person name="Bonometti L."/>
            <person name="Westerberg I."/>
            <person name="Brannstrom I.O."/>
            <person name="Guillou S."/>
            <person name="Cros-Aarteil S."/>
            <person name="Calhoun S."/>
            <person name="Haridas S."/>
            <person name="Kuo A."/>
            <person name="Mondo S."/>
            <person name="Pangilinan J."/>
            <person name="Riley R."/>
            <person name="LaButti K."/>
            <person name="Andreopoulos B."/>
            <person name="Lipzen A."/>
            <person name="Chen C."/>
            <person name="Yan M."/>
            <person name="Daum C."/>
            <person name="Ng V."/>
            <person name="Clum A."/>
            <person name="Steindorff A."/>
            <person name="Ohm R.A."/>
            <person name="Martin F."/>
            <person name="Silar P."/>
            <person name="Natvig D.O."/>
            <person name="Lalanne C."/>
            <person name="Gautier V."/>
            <person name="Ament-Velasquez S.L."/>
            <person name="Kruys A."/>
            <person name="Hutchinson M.I."/>
            <person name="Powell A.J."/>
            <person name="Barry K."/>
            <person name="Miller A.N."/>
            <person name="Grigoriev I.V."/>
            <person name="Debuchy R."/>
            <person name="Gladieux P."/>
            <person name="Hiltunen Thoren M."/>
            <person name="Johannesson H."/>
        </authorList>
    </citation>
    <scope>NUCLEOTIDE SEQUENCE</scope>
    <source>
        <strain evidence="1">CBS 626.80</strain>
    </source>
</reference>
<dbReference type="EMBL" id="MU859540">
    <property type="protein sequence ID" value="KAK3946750.1"/>
    <property type="molecule type" value="Genomic_DNA"/>
</dbReference>
<proteinExistence type="predicted"/>
<sequence>MAAPAGTGNDRVYSRPASRDDFEIAIICALTCEMDAVHLLVDDFRDEGGQNQYGRLAGDTNIYAHARIGNLNVVLITLPEMGKGQAALAAGTLTTSYPKVSLVLSVGVCGGVPLAKVGGRNEEIVLGDDIDRAYFRDSASIYVYPGVERDKLFEDSYEHMHRGPVSDPETKSCDEIGCDVKYLASRKRRGEPNYPRIFIGHVGSDMLPCIVIKGVSDYADSHKNKGWQDYAAATAASAVRAFLDHYHGTGRISGNANGRQEAVSIGGQTQPPFSNLPFPPDNGFVEHWFICFPRQAFTIFILVLWGEQKPWF</sequence>
<accession>A0AAN6NJ29</accession>
<dbReference type="GO" id="GO:0009116">
    <property type="term" value="P:nucleoside metabolic process"/>
    <property type="evidence" value="ECO:0007669"/>
    <property type="project" value="InterPro"/>
</dbReference>
<reference evidence="1" key="2">
    <citation type="submission" date="2023-06" db="EMBL/GenBank/DDBJ databases">
        <authorList>
            <consortium name="Lawrence Berkeley National Laboratory"/>
            <person name="Mondo S.J."/>
            <person name="Hensen N."/>
            <person name="Bonometti L."/>
            <person name="Westerberg I."/>
            <person name="Brannstrom I.O."/>
            <person name="Guillou S."/>
            <person name="Cros-Aarteil S."/>
            <person name="Calhoun S."/>
            <person name="Haridas S."/>
            <person name="Kuo A."/>
            <person name="Pangilinan J."/>
            <person name="Riley R."/>
            <person name="Labutti K."/>
            <person name="Andreopoulos B."/>
            <person name="Lipzen A."/>
            <person name="Chen C."/>
            <person name="Yanf M."/>
            <person name="Daum C."/>
            <person name="Ng V."/>
            <person name="Clum A."/>
            <person name="Steindorff A."/>
            <person name="Ohm R."/>
            <person name="Martin F."/>
            <person name="Silar P."/>
            <person name="Natvig D."/>
            <person name="Lalanne C."/>
            <person name="Gautier V."/>
            <person name="Ament-Velasquez S.L."/>
            <person name="Kruys A."/>
            <person name="Hutchinson M.I."/>
            <person name="Powell A.J."/>
            <person name="Barry K."/>
            <person name="Miller A.N."/>
            <person name="Grigoriev I.V."/>
            <person name="Debuchy R."/>
            <person name="Gladieux P."/>
            <person name="Thoren M.H."/>
            <person name="Johannesson H."/>
        </authorList>
    </citation>
    <scope>NUCLEOTIDE SEQUENCE</scope>
    <source>
        <strain evidence="1">CBS 626.80</strain>
    </source>
</reference>
<evidence type="ECO:0000313" key="1">
    <source>
        <dbReference type="EMBL" id="KAK3946750.1"/>
    </source>
</evidence>
<protein>
    <submittedName>
        <fullName evidence="1">Pfs, NB-ARC and TPR domain protein</fullName>
    </submittedName>
</protein>
<dbReference type="Gene3D" id="3.40.50.1580">
    <property type="entry name" value="Nucleoside phosphorylase domain"/>
    <property type="match status" value="2"/>
</dbReference>
<dbReference type="InterPro" id="IPR035994">
    <property type="entry name" value="Nucleoside_phosphorylase_sf"/>
</dbReference>
<organism evidence="1 2">
    <name type="scientific">Pseudoneurospora amorphoporcata</name>
    <dbReference type="NCBI Taxonomy" id="241081"/>
    <lineage>
        <taxon>Eukaryota</taxon>
        <taxon>Fungi</taxon>
        <taxon>Dikarya</taxon>
        <taxon>Ascomycota</taxon>
        <taxon>Pezizomycotina</taxon>
        <taxon>Sordariomycetes</taxon>
        <taxon>Sordariomycetidae</taxon>
        <taxon>Sordariales</taxon>
        <taxon>Sordariaceae</taxon>
        <taxon>Pseudoneurospora</taxon>
    </lineage>
</organism>
<dbReference type="GO" id="GO:0003824">
    <property type="term" value="F:catalytic activity"/>
    <property type="evidence" value="ECO:0007669"/>
    <property type="project" value="InterPro"/>
</dbReference>
<gene>
    <name evidence="1" type="ORF">QBC32DRAFT_401961</name>
</gene>
<name>A0AAN6NJ29_9PEZI</name>
<dbReference type="Proteomes" id="UP001303222">
    <property type="component" value="Unassembled WGS sequence"/>
</dbReference>